<sequence length="76" mass="9014">MDSVPLTPLEKEVIKRICNKNFHEINLLNKDLQINLKQHIYTFNEVLQTLYTLEERGIIRRESSSSYRKTYSLISS</sequence>
<dbReference type="Proteomes" id="UP000257055">
    <property type="component" value="Unassembled WGS sequence"/>
</dbReference>
<dbReference type="EMBL" id="LARY01000002">
    <property type="protein sequence ID" value="RDX01359.1"/>
    <property type="molecule type" value="Genomic_DNA"/>
</dbReference>
<comment type="caution">
    <text evidence="1">The sequence shown here is derived from an EMBL/GenBank/DDBJ whole genome shotgun (WGS) entry which is preliminary data.</text>
</comment>
<accession>A0A3D8TSD1</accession>
<keyword evidence="2" id="KW-1185">Reference proteome</keyword>
<dbReference type="RefSeq" id="WP_115753617.1">
    <property type="nucleotide sequence ID" value="NZ_LARY01000002.1"/>
</dbReference>
<evidence type="ECO:0000313" key="2">
    <source>
        <dbReference type="Proteomes" id="UP000257055"/>
    </source>
</evidence>
<protein>
    <submittedName>
        <fullName evidence="1">Uncharacterized protein</fullName>
    </submittedName>
</protein>
<organism evidence="1 2">
    <name type="scientific">Listeria kieliensis</name>
    <dbReference type="NCBI Taxonomy" id="1621700"/>
    <lineage>
        <taxon>Bacteria</taxon>
        <taxon>Bacillati</taxon>
        <taxon>Bacillota</taxon>
        <taxon>Bacilli</taxon>
        <taxon>Bacillales</taxon>
        <taxon>Listeriaceae</taxon>
        <taxon>Listeria</taxon>
    </lineage>
</organism>
<evidence type="ECO:0000313" key="1">
    <source>
        <dbReference type="EMBL" id="RDX01359.1"/>
    </source>
</evidence>
<dbReference type="AlphaFoldDB" id="A0A3D8TSD1"/>
<gene>
    <name evidence="1" type="ORF">UR08_10610</name>
</gene>
<dbReference type="Pfam" id="PF11313">
    <property type="entry name" value="DUF3116"/>
    <property type="match status" value="1"/>
</dbReference>
<proteinExistence type="predicted"/>
<dbReference type="InterPro" id="IPR021464">
    <property type="entry name" value="DUF3116"/>
</dbReference>
<name>A0A3D8TSD1_9LIST</name>
<reference evidence="2" key="1">
    <citation type="submission" date="2015-04" db="EMBL/GenBank/DDBJ databases">
        <authorList>
            <person name="Schardt J."/>
            <person name="Mueller-Herbst S."/>
            <person name="Scherer S."/>
            <person name="Huptas C."/>
        </authorList>
    </citation>
    <scope>NUCLEOTIDE SEQUENCE [LARGE SCALE GENOMIC DNA]</scope>
    <source>
        <strain evidence="2">Kiel-L1</strain>
    </source>
</reference>